<organism evidence="6 7">
    <name type="scientific">Streptomyces venezuelae</name>
    <dbReference type="NCBI Taxonomy" id="54571"/>
    <lineage>
        <taxon>Bacteria</taxon>
        <taxon>Bacillati</taxon>
        <taxon>Actinomycetota</taxon>
        <taxon>Actinomycetes</taxon>
        <taxon>Kitasatosporales</taxon>
        <taxon>Streptomycetaceae</taxon>
        <taxon>Streptomyces</taxon>
    </lineage>
</organism>
<dbReference type="InterPro" id="IPR025110">
    <property type="entry name" value="AMP-bd_C"/>
</dbReference>
<dbReference type="PANTHER" id="PTHR45527">
    <property type="entry name" value="NONRIBOSOMAL PEPTIDE SYNTHETASE"/>
    <property type="match status" value="1"/>
</dbReference>
<dbReference type="RefSeq" id="WP_150214079.1">
    <property type="nucleotide sequence ID" value="NZ_CP029192.1"/>
</dbReference>
<dbReference type="NCBIfam" id="TIGR01733">
    <property type="entry name" value="AA-adenyl-dom"/>
    <property type="match status" value="1"/>
</dbReference>
<name>A0A5P2BR46_STRVZ</name>
<dbReference type="Gene3D" id="3.30.300.30">
    <property type="match status" value="1"/>
</dbReference>
<dbReference type="CDD" id="cd05930">
    <property type="entry name" value="A_NRPS"/>
    <property type="match status" value="1"/>
</dbReference>
<dbReference type="PANTHER" id="PTHR45527:SF1">
    <property type="entry name" value="FATTY ACID SYNTHASE"/>
    <property type="match status" value="1"/>
</dbReference>
<dbReference type="Gene3D" id="3.40.50.12780">
    <property type="entry name" value="N-terminal domain of ligase-like"/>
    <property type="match status" value="1"/>
</dbReference>
<dbReference type="FunFam" id="3.40.50.12780:FF:000012">
    <property type="entry name" value="Non-ribosomal peptide synthetase"/>
    <property type="match status" value="1"/>
</dbReference>
<comment type="cofactor">
    <cofactor evidence="1">
        <name>pantetheine 4'-phosphate</name>
        <dbReference type="ChEBI" id="CHEBI:47942"/>
    </cofactor>
</comment>
<dbReference type="InterPro" id="IPR042099">
    <property type="entry name" value="ANL_N_sf"/>
</dbReference>
<protein>
    <submittedName>
        <fullName evidence="6">Amino acid adenylation protein</fullName>
    </submittedName>
</protein>
<dbReference type="FunFam" id="2.30.38.10:FF:000001">
    <property type="entry name" value="Non-ribosomal peptide synthetase PvdI"/>
    <property type="match status" value="1"/>
</dbReference>
<dbReference type="InterPro" id="IPR020806">
    <property type="entry name" value="PKS_PP-bd"/>
</dbReference>
<dbReference type="GO" id="GO:0044550">
    <property type="term" value="P:secondary metabolite biosynthetic process"/>
    <property type="evidence" value="ECO:0007669"/>
    <property type="project" value="TreeGrafter"/>
</dbReference>
<dbReference type="Pfam" id="PF00501">
    <property type="entry name" value="AMP-binding"/>
    <property type="match status" value="1"/>
</dbReference>
<dbReference type="GO" id="GO:0017000">
    <property type="term" value="P:antibiotic biosynthetic process"/>
    <property type="evidence" value="ECO:0007669"/>
    <property type="project" value="UniProtKB-ARBA"/>
</dbReference>
<dbReference type="PROSITE" id="PS00455">
    <property type="entry name" value="AMP_BINDING"/>
    <property type="match status" value="1"/>
</dbReference>
<reference evidence="6 7" key="1">
    <citation type="submission" date="2018-05" db="EMBL/GenBank/DDBJ databases">
        <title>Streptomyces venezuelae.</title>
        <authorList>
            <person name="Kim W."/>
            <person name="Lee N."/>
            <person name="Cho B.-K."/>
        </authorList>
    </citation>
    <scope>NUCLEOTIDE SEQUENCE [LARGE SCALE GENOMIC DNA]</scope>
    <source>
        <strain evidence="6 7">ATCC 14584</strain>
    </source>
</reference>
<dbReference type="GO" id="GO:0005737">
    <property type="term" value="C:cytoplasm"/>
    <property type="evidence" value="ECO:0007669"/>
    <property type="project" value="TreeGrafter"/>
</dbReference>
<evidence type="ECO:0000256" key="4">
    <source>
        <dbReference type="SAM" id="MobiDB-lite"/>
    </source>
</evidence>
<dbReference type="SUPFAM" id="SSF56801">
    <property type="entry name" value="Acetyl-CoA synthetase-like"/>
    <property type="match status" value="1"/>
</dbReference>
<dbReference type="InterPro" id="IPR020845">
    <property type="entry name" value="AMP-binding_CS"/>
</dbReference>
<accession>A0A5P2BR46</accession>
<dbReference type="EMBL" id="CP029192">
    <property type="protein sequence ID" value="QES32440.1"/>
    <property type="molecule type" value="Genomic_DNA"/>
</dbReference>
<feature type="domain" description="Carrier" evidence="5">
    <location>
        <begin position="523"/>
        <end position="598"/>
    </location>
</feature>
<dbReference type="SUPFAM" id="SSF47336">
    <property type="entry name" value="ACP-like"/>
    <property type="match status" value="1"/>
</dbReference>
<dbReference type="InterPro" id="IPR036736">
    <property type="entry name" value="ACP-like_sf"/>
</dbReference>
<keyword evidence="2" id="KW-0596">Phosphopantetheine</keyword>
<dbReference type="Gene3D" id="1.10.1200.10">
    <property type="entry name" value="ACP-like"/>
    <property type="match status" value="1"/>
</dbReference>
<evidence type="ECO:0000256" key="1">
    <source>
        <dbReference type="ARBA" id="ARBA00001957"/>
    </source>
</evidence>
<feature type="compositionally biased region" description="Basic residues" evidence="4">
    <location>
        <begin position="614"/>
        <end position="623"/>
    </location>
</feature>
<sequence length="632" mass="67609">MTLSEQSFVSNAPHDELSPVHAEVARMAGSDPQRVAVRSGGTELSYGELDAWARRLAALVRAAGAGRGERIGVLVEPSHAMIAAVLGILYAGAAYVPADPAHPDQRIADVFADAGVSAVIVADGTSDRLTTLTYPVIRAEDAREGEGEEITAAAVAVTLDDAAYVIYTSGSTGEPKGVLVEHRQLSASTRARREVYPGAPVFLLVSPLAFDSSIAGVWGTLTAGGCLVVAASDEIRDPERLADLVERRQVTRLLCVPLLYNALLDAAARQGTRLDALDTVIVAGEALTEALMERHFALLGRTVALVNEYGPTEATVWASFRRYEAPGPVSIGGPVPGVRLYLLNEQLEPVPRGVSGELFIGGTGVARGYFGRPEATAQAFIGDPFTDVEGAKMYRTGDLARWNDDGEVEFLGRRDQQVKIRGHRIELGAVEAHLRTAPGVSDAVVVTNTERTQLVGFVLSPPDSSPELIREHVARRLPQAMVPNWIHVLDRFPVTANGKIDRKSLSALAETHPESRTEDGAAAPTDDTTGRVSAAWAEVLKRKDVPVEVNFFDLGGHSVKLFELQNALERHAGVRLSVVALFSHTTVAAQATLIRDGVPSDEGSAVVAQAASTRRSRALRARRQRLEGGERR</sequence>
<dbReference type="Pfam" id="PF13193">
    <property type="entry name" value="AMP-binding_C"/>
    <property type="match status" value="1"/>
</dbReference>
<feature type="region of interest" description="Disordered" evidence="4">
    <location>
        <begin position="608"/>
        <end position="632"/>
    </location>
</feature>
<dbReference type="OrthoDB" id="2472181at2"/>
<dbReference type="AlphaFoldDB" id="A0A5P2BR46"/>
<evidence type="ECO:0000256" key="2">
    <source>
        <dbReference type="ARBA" id="ARBA00022450"/>
    </source>
</evidence>
<evidence type="ECO:0000256" key="3">
    <source>
        <dbReference type="ARBA" id="ARBA00022553"/>
    </source>
</evidence>
<evidence type="ECO:0000313" key="6">
    <source>
        <dbReference type="EMBL" id="QES32440.1"/>
    </source>
</evidence>
<dbReference type="InterPro" id="IPR020459">
    <property type="entry name" value="AMP-binding"/>
</dbReference>
<proteinExistence type="predicted"/>
<dbReference type="InterPro" id="IPR000873">
    <property type="entry name" value="AMP-dep_synth/lig_dom"/>
</dbReference>
<dbReference type="PROSITE" id="PS50075">
    <property type="entry name" value="CARRIER"/>
    <property type="match status" value="1"/>
</dbReference>
<dbReference type="Pfam" id="PF00550">
    <property type="entry name" value="PP-binding"/>
    <property type="match status" value="1"/>
</dbReference>
<keyword evidence="3" id="KW-0597">Phosphoprotein</keyword>
<feature type="region of interest" description="Disordered" evidence="4">
    <location>
        <begin position="508"/>
        <end position="529"/>
    </location>
</feature>
<evidence type="ECO:0000259" key="5">
    <source>
        <dbReference type="PROSITE" id="PS50075"/>
    </source>
</evidence>
<evidence type="ECO:0000313" key="7">
    <source>
        <dbReference type="Proteomes" id="UP000322927"/>
    </source>
</evidence>
<dbReference type="SMART" id="SM00823">
    <property type="entry name" value="PKS_PP"/>
    <property type="match status" value="1"/>
</dbReference>
<dbReference type="PRINTS" id="PR00154">
    <property type="entry name" value="AMPBINDING"/>
</dbReference>
<gene>
    <name evidence="6" type="ORF">DEJ48_02595</name>
</gene>
<dbReference type="Proteomes" id="UP000322927">
    <property type="component" value="Chromosome"/>
</dbReference>
<dbReference type="GO" id="GO:0043041">
    <property type="term" value="P:amino acid activation for nonribosomal peptide biosynthetic process"/>
    <property type="evidence" value="ECO:0007669"/>
    <property type="project" value="TreeGrafter"/>
</dbReference>
<dbReference type="InterPro" id="IPR045851">
    <property type="entry name" value="AMP-bd_C_sf"/>
</dbReference>
<dbReference type="InterPro" id="IPR010071">
    <property type="entry name" value="AA_adenyl_dom"/>
</dbReference>
<dbReference type="FunFam" id="3.40.50.980:FF:000001">
    <property type="entry name" value="Non-ribosomal peptide synthetase"/>
    <property type="match status" value="1"/>
</dbReference>
<dbReference type="InterPro" id="IPR009081">
    <property type="entry name" value="PP-bd_ACP"/>
</dbReference>
<dbReference type="GO" id="GO:0031177">
    <property type="term" value="F:phosphopantetheine binding"/>
    <property type="evidence" value="ECO:0007669"/>
    <property type="project" value="InterPro"/>
</dbReference>